<dbReference type="InterPro" id="IPR000195">
    <property type="entry name" value="Rab-GAP-TBC_dom"/>
</dbReference>
<sequence>MASSQLQLAPEVLDRLHQLQQADRPVSVDEILQAANLNHLALPVQQPTQSKSAETRMTKRQPQDRKNSGLTIATSLRLEKSTSTLTLAERRRIPVSPKKLKLYAQISSSSSSLPSQQSSSPSQTDKNDDNNAKDTTAGSTVDRCEQMKKLEKENAKLPPQGSEEYLLSHLERQNALLQADPKSISMEANRLQADFETLKQLVTDNSTVIPQVGLLSSPDMINQMDGDTSTSASAATIISDWDFWQCLVDDFSTAVAKLPHLVSAKLRYGGIPHPLRGVMWQAMAQSSSTRLEIMYDSLVNNADESPSPYARVIQRDLSRTFPTVDMFKCDGGQGQQAMERILISYSMYDVQVGYCQGLAFLVGPLLMTMPEKQAFCVFVRLMETYEMRTMFTLNMEGLHLRLHQFQTLLSQFCPRLDAHLANHSIHPAMYASQWYLTLFAYSLPIHVVMRIYDLVFAEGAVETITRVAIAVMQKNEETLLEIQDFEQLMMYLSSKKLYETAYQSDAEAVIADTMALSPSITKAKMDNIAKTHDSELEQEKTRAHQVLAIRFGGWKRNSTTNGGNNNDGNESIKSPTTSTSKRDSWFPWRENKAPALVQSPTSPTTPSTPIPVSSLSSSSSMMQPPQPHPMDRTVPVLHKQIEELVIALSQLQKEHSHLTEQVMTMKMNAMDYTSANEKLVERNSVLTQRLKKYKQQHRSSSGAQTFASASSFNSYPPLSPSPCSMDTTFSSLVDKANASRLQVLEKDQEFCSFVSSLRMTGDFGSLIASALSTTNDGVTAVGHNEHLDPLDMTDADDDEDDIVVDNNNAQSYDDDHNDVLDDMATLSRTSSPHESTDATTNTTNTTCDDNDTINKVDAITQELVTVKLANFEMGQKYESMCHQNESLSNQLTLSQGKEQMYLDQMAVLEKVRADQTQEIDTMVKANESLSERIMAAKQTSAELHMEKLTLVEQVTQLESHVRELEREKQEYLKPRDSFTEEVFAAHHTLFGEGSVFHQQQRDSTTTTTMREKRNSTNSNGNNEDYQRKYVDSEIRCRELEKLLAEAKCRLVEYETTPAPTQKRPTSLVAMGTNKSSSNNIHGLVLTTRGNNNGGTAMVRDDSTATRVSTDSMSTTTSSKRSSVYSRLWNSIASPTTPSSTDALPFNTKANDTYHQQQQPTIVQSDLTSV</sequence>
<feature type="compositionally biased region" description="Basic and acidic residues" evidence="3">
    <location>
        <begin position="53"/>
        <end position="67"/>
    </location>
</feature>
<feature type="region of interest" description="Disordered" evidence="3">
    <location>
        <begin position="106"/>
        <end position="143"/>
    </location>
</feature>
<gene>
    <name evidence="5" type="ORF">BCR42DRAFT_418427</name>
</gene>
<accession>A0A1X2IC33</accession>
<dbReference type="FunFam" id="1.10.472.80:FF:000027">
    <property type="entry name" value="GTPase activating protein (Evi5)"/>
    <property type="match status" value="1"/>
</dbReference>
<feature type="compositionally biased region" description="Basic and acidic residues" evidence="3">
    <location>
        <begin position="580"/>
        <end position="592"/>
    </location>
</feature>
<feature type="region of interest" description="Disordered" evidence="3">
    <location>
        <begin position="996"/>
        <end position="1024"/>
    </location>
</feature>
<feature type="domain" description="Rab-GAP TBC" evidence="4">
    <location>
        <begin position="270"/>
        <end position="459"/>
    </location>
</feature>
<feature type="region of interest" description="Disordered" evidence="3">
    <location>
        <begin position="554"/>
        <end position="629"/>
    </location>
</feature>
<feature type="compositionally biased region" description="Low complexity" evidence="3">
    <location>
        <begin position="598"/>
        <end position="623"/>
    </location>
</feature>
<evidence type="ECO:0000256" key="2">
    <source>
        <dbReference type="SAM" id="Coils"/>
    </source>
</evidence>
<dbReference type="Gene3D" id="1.10.8.270">
    <property type="entry name" value="putative rabgap domain of human tbc1 domain family member 14 like domains"/>
    <property type="match status" value="1"/>
</dbReference>
<feature type="compositionally biased region" description="Polar residues" evidence="3">
    <location>
        <begin position="996"/>
        <end position="1008"/>
    </location>
</feature>
<evidence type="ECO:0000313" key="5">
    <source>
        <dbReference type="EMBL" id="ORZ13498.1"/>
    </source>
</evidence>
<dbReference type="PROSITE" id="PS50086">
    <property type="entry name" value="TBC_RABGAP"/>
    <property type="match status" value="1"/>
</dbReference>
<evidence type="ECO:0000256" key="3">
    <source>
        <dbReference type="SAM" id="MobiDB-lite"/>
    </source>
</evidence>
<dbReference type="GO" id="GO:0005096">
    <property type="term" value="F:GTPase activator activity"/>
    <property type="evidence" value="ECO:0007669"/>
    <property type="project" value="UniProtKB-KW"/>
</dbReference>
<dbReference type="AlphaFoldDB" id="A0A1X2IC33"/>
<evidence type="ECO:0000256" key="1">
    <source>
        <dbReference type="ARBA" id="ARBA00022468"/>
    </source>
</evidence>
<protein>
    <submittedName>
        <fullName evidence="5">Rab-GTPase-TBC domain-domain-containing protein</fullName>
    </submittedName>
</protein>
<organism evidence="5 6">
    <name type="scientific">Absidia repens</name>
    <dbReference type="NCBI Taxonomy" id="90262"/>
    <lineage>
        <taxon>Eukaryota</taxon>
        <taxon>Fungi</taxon>
        <taxon>Fungi incertae sedis</taxon>
        <taxon>Mucoromycota</taxon>
        <taxon>Mucoromycotina</taxon>
        <taxon>Mucoromycetes</taxon>
        <taxon>Mucorales</taxon>
        <taxon>Cunninghamellaceae</taxon>
        <taxon>Absidia</taxon>
    </lineage>
</organism>
<dbReference type="InterPro" id="IPR050302">
    <property type="entry name" value="Rab_GAP_TBC_domain"/>
</dbReference>
<keyword evidence="6" id="KW-1185">Reference proteome</keyword>
<dbReference type="Gene3D" id="1.10.472.80">
    <property type="entry name" value="Ypt/Rab-GAP domain of gyp1p, domain 3"/>
    <property type="match status" value="1"/>
</dbReference>
<evidence type="ECO:0000313" key="6">
    <source>
        <dbReference type="Proteomes" id="UP000193560"/>
    </source>
</evidence>
<comment type="caution">
    <text evidence="5">The sequence shown here is derived from an EMBL/GenBank/DDBJ whole genome shotgun (WGS) entry which is preliminary data.</text>
</comment>
<feature type="compositionally biased region" description="Low complexity" evidence="3">
    <location>
        <begin position="107"/>
        <end position="124"/>
    </location>
</feature>
<dbReference type="Gene3D" id="1.10.10.750">
    <property type="entry name" value="Ypt/Rab-GAP domain of gyp1p, domain 1"/>
    <property type="match status" value="1"/>
</dbReference>
<dbReference type="PANTHER" id="PTHR47219:SF9">
    <property type="entry name" value="GTPASE ACTIVATING PROTEIN AND CENTROSOME-ASSOCIATED, ISOFORM B"/>
    <property type="match status" value="1"/>
</dbReference>
<feature type="coiled-coil region" evidence="2">
    <location>
        <begin position="641"/>
        <end position="696"/>
    </location>
</feature>
<evidence type="ECO:0000259" key="4">
    <source>
        <dbReference type="PROSITE" id="PS50086"/>
    </source>
</evidence>
<dbReference type="STRING" id="90262.A0A1X2IC33"/>
<dbReference type="EMBL" id="MCGE01000016">
    <property type="protein sequence ID" value="ORZ13498.1"/>
    <property type="molecule type" value="Genomic_DNA"/>
</dbReference>
<proteinExistence type="predicted"/>
<feature type="region of interest" description="Disordered" evidence="3">
    <location>
        <begin position="42"/>
        <end position="72"/>
    </location>
</feature>
<keyword evidence="2" id="KW-0175">Coiled coil</keyword>
<dbReference type="SUPFAM" id="SSF47923">
    <property type="entry name" value="Ypt/Rab-GAP domain of gyp1p"/>
    <property type="match status" value="2"/>
</dbReference>
<keyword evidence="1" id="KW-0343">GTPase activation</keyword>
<dbReference type="GO" id="GO:0031267">
    <property type="term" value="F:small GTPase binding"/>
    <property type="evidence" value="ECO:0007669"/>
    <property type="project" value="TreeGrafter"/>
</dbReference>
<dbReference type="Proteomes" id="UP000193560">
    <property type="component" value="Unassembled WGS sequence"/>
</dbReference>
<feature type="compositionally biased region" description="Low complexity" evidence="3">
    <location>
        <begin position="1105"/>
        <end position="1119"/>
    </location>
</feature>
<dbReference type="FunFam" id="1.10.8.270:FF:000001">
    <property type="entry name" value="TBC1 domain family member 1"/>
    <property type="match status" value="1"/>
</dbReference>
<feature type="region of interest" description="Disordered" evidence="3">
    <location>
        <begin position="1084"/>
        <end position="1119"/>
    </location>
</feature>
<reference evidence="5 6" key="1">
    <citation type="submission" date="2016-07" db="EMBL/GenBank/DDBJ databases">
        <title>Pervasive Adenine N6-methylation of Active Genes in Fungi.</title>
        <authorList>
            <consortium name="DOE Joint Genome Institute"/>
            <person name="Mondo S.J."/>
            <person name="Dannebaum R.O."/>
            <person name="Kuo R.C."/>
            <person name="Labutti K."/>
            <person name="Haridas S."/>
            <person name="Kuo A."/>
            <person name="Salamov A."/>
            <person name="Ahrendt S.R."/>
            <person name="Lipzen A."/>
            <person name="Sullivan W."/>
            <person name="Andreopoulos W.B."/>
            <person name="Clum A."/>
            <person name="Lindquist E."/>
            <person name="Daum C."/>
            <person name="Ramamoorthy G.K."/>
            <person name="Gryganskyi A."/>
            <person name="Culley D."/>
            <person name="Magnuson J.K."/>
            <person name="James T.Y."/>
            <person name="O'Malley M.A."/>
            <person name="Stajich J.E."/>
            <person name="Spatafora J.W."/>
            <person name="Visel A."/>
            <person name="Grigoriev I.V."/>
        </authorList>
    </citation>
    <scope>NUCLEOTIDE SEQUENCE [LARGE SCALE GENOMIC DNA]</scope>
    <source>
        <strain evidence="5 6">NRRL 1336</strain>
    </source>
</reference>
<dbReference type="PANTHER" id="PTHR47219">
    <property type="entry name" value="RAB GTPASE-ACTIVATING PROTEIN 1-LIKE"/>
    <property type="match status" value="1"/>
</dbReference>
<dbReference type="OrthoDB" id="159449at2759"/>
<dbReference type="InterPro" id="IPR035969">
    <property type="entry name" value="Rab-GAP_TBC_sf"/>
</dbReference>
<name>A0A1X2IC33_9FUNG</name>
<dbReference type="Pfam" id="PF23436">
    <property type="entry name" value="RabGap-TBC_2"/>
    <property type="match status" value="1"/>
</dbReference>
<dbReference type="SMART" id="SM00164">
    <property type="entry name" value="TBC"/>
    <property type="match status" value="1"/>
</dbReference>